<keyword evidence="1" id="KW-0472">Membrane</keyword>
<proteinExistence type="predicted"/>
<feature type="transmembrane region" description="Helical" evidence="1">
    <location>
        <begin position="103"/>
        <end position="124"/>
    </location>
</feature>
<organism evidence="2 3">
    <name type="scientific">Arsenicitalea aurantiaca</name>
    <dbReference type="NCBI Taxonomy" id="1783274"/>
    <lineage>
        <taxon>Bacteria</taxon>
        <taxon>Pseudomonadati</taxon>
        <taxon>Pseudomonadota</taxon>
        <taxon>Alphaproteobacteria</taxon>
        <taxon>Hyphomicrobiales</taxon>
        <taxon>Devosiaceae</taxon>
        <taxon>Arsenicitalea</taxon>
    </lineage>
</organism>
<evidence type="ECO:0008006" key="4">
    <source>
        <dbReference type="Google" id="ProtNLM"/>
    </source>
</evidence>
<keyword evidence="1" id="KW-1133">Transmembrane helix</keyword>
<evidence type="ECO:0000256" key="1">
    <source>
        <dbReference type="SAM" id="Phobius"/>
    </source>
</evidence>
<dbReference type="EMBL" id="RZNJ01000006">
    <property type="protein sequence ID" value="RUT28840.1"/>
    <property type="molecule type" value="Genomic_DNA"/>
</dbReference>
<dbReference type="Proteomes" id="UP000281547">
    <property type="component" value="Unassembled WGS sequence"/>
</dbReference>
<evidence type="ECO:0000313" key="3">
    <source>
        <dbReference type="Proteomes" id="UP000281547"/>
    </source>
</evidence>
<protein>
    <recommendedName>
        <fullName evidence="4">Anti-sigma factor</fullName>
    </recommendedName>
</protein>
<gene>
    <name evidence="2" type="ORF">EMQ25_15740</name>
</gene>
<comment type="caution">
    <text evidence="2">The sequence shown here is derived from an EMBL/GenBank/DDBJ whole genome shotgun (WGS) entry which is preliminary data.</text>
</comment>
<dbReference type="AlphaFoldDB" id="A0A433X447"/>
<accession>A0A433X447</accession>
<name>A0A433X447_9HYPH</name>
<keyword evidence="3" id="KW-1185">Reference proteome</keyword>
<sequence>MNPEDVTDEMLMAFVDGELEPEEAERIAALSGRDSGIGTRIARFERSRAAVAGAFGAVRSEPAPDWLVHAALGATPIASARRAADTRKGFGQRLGAFWSRDGLAVAASLVLVAGLGGYLASGLLRSEETPFLARATSPELLDRLALARSGETVRVAQVSATPIGSYPVAGGICRIYEANAQAGAGLRALACHVEGQWRVPLAVRQGNGQSYQTASAAALGAVDAYLDSIEAGSALSANEEAARIAAGW</sequence>
<keyword evidence="1" id="KW-0812">Transmembrane</keyword>
<evidence type="ECO:0000313" key="2">
    <source>
        <dbReference type="EMBL" id="RUT28840.1"/>
    </source>
</evidence>
<dbReference type="OrthoDB" id="7743910at2"/>
<dbReference type="RefSeq" id="WP_127189564.1">
    <property type="nucleotide sequence ID" value="NZ_RZNJ01000006.1"/>
</dbReference>
<reference evidence="2 3" key="1">
    <citation type="journal article" date="2016" name="Int. J. Syst. Evol. Microbiol.">
        <title>Arsenicitalea aurantiaca gen. nov., sp. nov., a new member of the family Hyphomicrobiaceae, isolated from high-arsenic sediment.</title>
        <authorList>
            <person name="Mu Y."/>
            <person name="Zhou L."/>
            <person name="Zeng X.C."/>
            <person name="Liu L."/>
            <person name="Pan Y."/>
            <person name="Chen X."/>
            <person name="Wang J."/>
            <person name="Li S."/>
            <person name="Li W.J."/>
            <person name="Wang Y."/>
        </authorList>
    </citation>
    <scope>NUCLEOTIDE SEQUENCE [LARGE SCALE GENOMIC DNA]</scope>
    <source>
        <strain evidence="2 3">42-50</strain>
    </source>
</reference>